<dbReference type="InterPro" id="IPR018497">
    <property type="entry name" value="Peptidase_M13_C"/>
</dbReference>
<proteinExistence type="predicted"/>
<feature type="domain" description="Peptidase M13 C-terminal" evidence="1">
    <location>
        <begin position="13"/>
        <end position="115"/>
    </location>
</feature>
<dbReference type="KEGG" id="api:103310191"/>
<dbReference type="RefSeq" id="XP_008185826.1">
    <property type="nucleotide sequence ID" value="XM_008187604.3"/>
</dbReference>
<dbReference type="Proteomes" id="UP000007819">
    <property type="component" value="Chromosome X"/>
</dbReference>
<dbReference type="PRINTS" id="PR00786">
    <property type="entry name" value="NEPRILYSIN"/>
</dbReference>
<dbReference type="SUPFAM" id="SSF55486">
    <property type="entry name" value="Metalloproteases ('zincins'), catalytic domain"/>
    <property type="match status" value="1"/>
</dbReference>
<accession>A0A8R2FAV6</accession>
<reference evidence="3" key="1">
    <citation type="submission" date="2010-06" db="EMBL/GenBank/DDBJ databases">
        <authorList>
            <person name="Jiang H."/>
            <person name="Abraham K."/>
            <person name="Ali S."/>
            <person name="Alsbrooks S.L."/>
            <person name="Anim B.N."/>
            <person name="Anosike U.S."/>
            <person name="Attaway T."/>
            <person name="Bandaranaike D.P."/>
            <person name="Battles P.K."/>
            <person name="Bell S.N."/>
            <person name="Bell A.V."/>
            <person name="Beltran B."/>
            <person name="Bickham C."/>
            <person name="Bustamante Y."/>
            <person name="Caleb T."/>
            <person name="Canada A."/>
            <person name="Cardenas V."/>
            <person name="Carter K."/>
            <person name="Chacko J."/>
            <person name="Chandrabose M.N."/>
            <person name="Chavez D."/>
            <person name="Chavez A."/>
            <person name="Chen L."/>
            <person name="Chu H.-S."/>
            <person name="Claassen K.J."/>
            <person name="Cockrell R."/>
            <person name="Collins M."/>
            <person name="Cooper J.A."/>
            <person name="Cree A."/>
            <person name="Curry S.M."/>
            <person name="Da Y."/>
            <person name="Dao M.D."/>
            <person name="Das B."/>
            <person name="Davila M.-L."/>
            <person name="Davy-Carroll L."/>
            <person name="Denson S."/>
            <person name="Dinh H."/>
            <person name="Ebong V.E."/>
            <person name="Edwards J.R."/>
            <person name="Egan A."/>
            <person name="El-Daye J."/>
            <person name="Escobedo L."/>
            <person name="Fernandez S."/>
            <person name="Fernando P.R."/>
            <person name="Flagg N."/>
            <person name="Forbes L.D."/>
            <person name="Fowler R.G."/>
            <person name="Fu Q."/>
            <person name="Gabisi R.A."/>
            <person name="Ganer J."/>
            <person name="Garbino Pronczuk A."/>
            <person name="Garcia R.M."/>
            <person name="Garner T."/>
            <person name="Garrett T.E."/>
            <person name="Gonzalez D.A."/>
            <person name="Hamid H."/>
            <person name="Hawkins E.S."/>
            <person name="Hirani K."/>
            <person name="Hogues M.E."/>
            <person name="Hollins B."/>
            <person name="Hsiao C.-H."/>
            <person name="Jabil R."/>
            <person name="James M.L."/>
            <person name="Jhangiani S.N."/>
            <person name="Johnson B."/>
            <person name="Johnson Q."/>
            <person name="Joshi V."/>
            <person name="Kalu J.B."/>
            <person name="Kam C."/>
            <person name="Kashfia A."/>
            <person name="Keebler J."/>
            <person name="Kisamo H."/>
            <person name="Kovar C.L."/>
            <person name="Lago L.A."/>
            <person name="Lai C.-Y."/>
            <person name="Laidlaw J."/>
            <person name="Lara F."/>
            <person name="Le T.-K."/>
            <person name="Lee S.L."/>
            <person name="Legall F.H."/>
            <person name="Lemon S.J."/>
            <person name="Lewis L.R."/>
            <person name="Li B."/>
            <person name="Liu Y."/>
            <person name="Liu Y.-S."/>
            <person name="Lopez J."/>
            <person name="Lozado R.J."/>
            <person name="Lu J."/>
            <person name="Madu R.C."/>
            <person name="Maheshwari M."/>
            <person name="Maheshwari R."/>
            <person name="Malloy K."/>
            <person name="Martinez E."/>
            <person name="Mathew T."/>
            <person name="Mercado I.C."/>
            <person name="Mercado C."/>
            <person name="Meyer B."/>
            <person name="Montgomery K."/>
            <person name="Morgan M.B."/>
            <person name="Munidasa M."/>
            <person name="Nazareth L.V."/>
            <person name="Nelson J."/>
            <person name="Ng B.M."/>
            <person name="Nguyen N.B."/>
            <person name="Nguyen P.Q."/>
            <person name="Nguyen T."/>
            <person name="Obregon M."/>
            <person name="Okwuonu G.O."/>
            <person name="Onwere C.G."/>
            <person name="Orozco G."/>
            <person name="Parra A."/>
            <person name="Patel S."/>
            <person name="Patil S."/>
            <person name="Perez A."/>
            <person name="Perez Y."/>
            <person name="Pham C."/>
            <person name="Primus E.L."/>
            <person name="Pu L.-L."/>
            <person name="Puazo M."/>
            <person name="Qin X."/>
            <person name="Quiroz J.B."/>
            <person name="Reese J."/>
            <person name="Richards S."/>
            <person name="Rives C.M."/>
            <person name="Robberts R."/>
            <person name="Ruiz S.J."/>
            <person name="Ruiz M.J."/>
            <person name="Santibanez J."/>
            <person name="Schneider B.W."/>
            <person name="Sisson I."/>
            <person name="Smith M."/>
            <person name="Sodergren E."/>
            <person name="Song X.-Z."/>
            <person name="Song B.B."/>
            <person name="Summersgill H."/>
            <person name="Thelus R."/>
            <person name="Thornton R.D."/>
            <person name="Trejos Z.Y."/>
            <person name="Usmani K."/>
            <person name="Vattathil S."/>
            <person name="Villasana D."/>
            <person name="Walker D.L."/>
            <person name="Wang S."/>
            <person name="Wang K."/>
            <person name="White C.S."/>
            <person name="Williams A.C."/>
            <person name="Williamson J."/>
            <person name="Wilson K."/>
            <person name="Woghiren I.O."/>
            <person name="Woodworth J.R."/>
            <person name="Worley K.C."/>
            <person name="Wright R.A."/>
            <person name="Wu W."/>
            <person name="Young L."/>
            <person name="Zhang L."/>
            <person name="Zhang J."/>
            <person name="Zhu Y."/>
            <person name="Muzny D.M."/>
            <person name="Weinstock G."/>
            <person name="Gibbs R.A."/>
        </authorList>
    </citation>
    <scope>NUCLEOTIDE SEQUENCE [LARGE SCALE GENOMIC DNA]</scope>
    <source>
        <strain evidence="3">LSR1</strain>
    </source>
</reference>
<evidence type="ECO:0000313" key="3">
    <source>
        <dbReference type="Proteomes" id="UP000007819"/>
    </source>
</evidence>
<name>A0A8R2FAV6_ACYPI</name>
<dbReference type="GeneID" id="103310191"/>
<dbReference type="InterPro" id="IPR000718">
    <property type="entry name" value="Peptidase_M13"/>
</dbReference>
<dbReference type="PANTHER" id="PTHR11733:SF224">
    <property type="entry name" value="NEPRILYSIN-2"/>
    <property type="match status" value="1"/>
</dbReference>
<reference evidence="2" key="2">
    <citation type="submission" date="2022-06" db="UniProtKB">
        <authorList>
            <consortium name="EnsemblMetazoa"/>
        </authorList>
    </citation>
    <scope>IDENTIFICATION</scope>
</reference>
<dbReference type="PROSITE" id="PS51885">
    <property type="entry name" value="NEPRILYSIN"/>
    <property type="match status" value="1"/>
</dbReference>
<dbReference type="EnsemblMetazoa" id="XM_008187604.3">
    <property type="protein sequence ID" value="XP_008185826.1"/>
    <property type="gene ID" value="LOC103310191"/>
</dbReference>
<dbReference type="AlphaFoldDB" id="A0A8R2FAV6"/>
<organism evidence="2 3">
    <name type="scientific">Acyrthosiphon pisum</name>
    <name type="common">Pea aphid</name>
    <dbReference type="NCBI Taxonomy" id="7029"/>
    <lineage>
        <taxon>Eukaryota</taxon>
        <taxon>Metazoa</taxon>
        <taxon>Ecdysozoa</taxon>
        <taxon>Arthropoda</taxon>
        <taxon>Hexapoda</taxon>
        <taxon>Insecta</taxon>
        <taxon>Pterygota</taxon>
        <taxon>Neoptera</taxon>
        <taxon>Paraneoptera</taxon>
        <taxon>Hemiptera</taxon>
        <taxon>Sternorrhyncha</taxon>
        <taxon>Aphidomorpha</taxon>
        <taxon>Aphidoidea</taxon>
        <taxon>Aphididae</taxon>
        <taxon>Macrosiphini</taxon>
        <taxon>Acyrthosiphon</taxon>
    </lineage>
</organism>
<dbReference type="InterPro" id="IPR024079">
    <property type="entry name" value="MetalloPept_cat_dom_sf"/>
</dbReference>
<dbReference type="PANTHER" id="PTHR11733">
    <property type="entry name" value="ZINC METALLOPROTEASE FAMILY M13 NEPRILYSIN-RELATED"/>
    <property type="match status" value="1"/>
</dbReference>
<dbReference type="OrthoDB" id="6475849at2759"/>
<dbReference type="GO" id="GO:0004222">
    <property type="term" value="F:metalloendopeptidase activity"/>
    <property type="evidence" value="ECO:0007669"/>
    <property type="project" value="InterPro"/>
</dbReference>
<protein>
    <recommendedName>
        <fullName evidence="1">Peptidase M13 C-terminal domain-containing protein</fullName>
    </recommendedName>
</protein>
<dbReference type="GO" id="GO:0016485">
    <property type="term" value="P:protein processing"/>
    <property type="evidence" value="ECO:0007669"/>
    <property type="project" value="TreeGrafter"/>
</dbReference>
<dbReference type="Pfam" id="PF01431">
    <property type="entry name" value="Peptidase_M13"/>
    <property type="match status" value="1"/>
</dbReference>
<evidence type="ECO:0000259" key="1">
    <source>
        <dbReference type="Pfam" id="PF01431"/>
    </source>
</evidence>
<sequence length="115" mass="13102">MRSITLRKTVSYFPLLSCKVRFFSNHRPQYTIHGGIGSVIGHEIIHGFDNDGRHYDMNGIEIDWGAEETNNRYLEKENCFINQYGNYTIHEVGLKVNGTQTLGENILDNVGLNIA</sequence>
<keyword evidence="3" id="KW-1185">Reference proteome</keyword>
<dbReference type="GO" id="GO:0005886">
    <property type="term" value="C:plasma membrane"/>
    <property type="evidence" value="ECO:0007669"/>
    <property type="project" value="TreeGrafter"/>
</dbReference>
<dbReference type="Gene3D" id="3.40.390.10">
    <property type="entry name" value="Collagenase (Catalytic Domain)"/>
    <property type="match status" value="1"/>
</dbReference>
<evidence type="ECO:0000313" key="2">
    <source>
        <dbReference type="EnsemblMetazoa" id="XP_008185826.1"/>
    </source>
</evidence>